<dbReference type="EMBL" id="UOFX01000020">
    <property type="protein sequence ID" value="VAX06981.1"/>
    <property type="molecule type" value="Genomic_DNA"/>
</dbReference>
<dbReference type="GO" id="GO:0005737">
    <property type="term" value="C:cytoplasm"/>
    <property type="evidence" value="ECO:0007669"/>
    <property type="project" value="TreeGrafter"/>
</dbReference>
<dbReference type="InterPro" id="IPR051783">
    <property type="entry name" value="NAD(P)-dependent_oxidoreduct"/>
</dbReference>
<organism evidence="2">
    <name type="scientific">hydrothermal vent metagenome</name>
    <dbReference type="NCBI Taxonomy" id="652676"/>
    <lineage>
        <taxon>unclassified sequences</taxon>
        <taxon>metagenomes</taxon>
        <taxon>ecological metagenomes</taxon>
    </lineage>
</organism>
<dbReference type="InterPro" id="IPR036291">
    <property type="entry name" value="NAD(P)-bd_dom_sf"/>
</dbReference>
<dbReference type="InterPro" id="IPR016040">
    <property type="entry name" value="NAD(P)-bd_dom"/>
</dbReference>
<dbReference type="AlphaFoldDB" id="A0A3B1AYV3"/>
<dbReference type="Pfam" id="PF13460">
    <property type="entry name" value="NAD_binding_10"/>
    <property type="match status" value="1"/>
</dbReference>
<dbReference type="GO" id="GO:0004029">
    <property type="term" value="F:aldehyde dehydrogenase (NAD+) activity"/>
    <property type="evidence" value="ECO:0007669"/>
    <property type="project" value="TreeGrafter"/>
</dbReference>
<accession>A0A3B1AYV3</accession>
<reference evidence="2" key="1">
    <citation type="submission" date="2018-06" db="EMBL/GenBank/DDBJ databases">
        <authorList>
            <person name="Zhirakovskaya E."/>
        </authorList>
    </citation>
    <scope>NUCLEOTIDE SEQUENCE</scope>
</reference>
<dbReference type="PANTHER" id="PTHR48079">
    <property type="entry name" value="PROTEIN YEEZ"/>
    <property type="match status" value="1"/>
</dbReference>
<dbReference type="Gene3D" id="3.40.50.720">
    <property type="entry name" value="NAD(P)-binding Rossmann-like Domain"/>
    <property type="match status" value="1"/>
</dbReference>
<name>A0A3B1AYV3_9ZZZZ</name>
<dbReference type="PANTHER" id="PTHR48079:SF6">
    <property type="entry name" value="NAD(P)-BINDING DOMAIN-CONTAINING PROTEIN-RELATED"/>
    <property type="match status" value="1"/>
</dbReference>
<gene>
    <name evidence="2" type="ORF">MNBD_GAMMA26-2002</name>
</gene>
<feature type="domain" description="NAD(P)-binding" evidence="1">
    <location>
        <begin position="9"/>
        <end position="199"/>
    </location>
</feature>
<dbReference type="SUPFAM" id="SSF51735">
    <property type="entry name" value="NAD(P)-binding Rossmann-fold domains"/>
    <property type="match status" value="1"/>
</dbReference>
<sequence>MHNHIIGFGDIGQRVAKLELARGHQVSTILRNKARIDAVNNSGIDVTYADLDLPDTLHRQLPQQTRVFYFAPPPATGTADSCMENWLNSIKNITPAKIIYISTTGIYGDCQGQWVDEQHPPNPTTDRAKRRLSAENQLAKWGQIRTVPIIRLRVPGIYHPSTLPIISLQRGRPILRSEDAPYSNRIHADDLAQICLAAADHGVAGNVYNVADNDTSSMSNYFIKIAYAFGLPKPLEISWEEAKLELSPTMISYLQESRRISNRKMISQLGVKLLYPTLDDGLRCLGKSATAQPPAFL</sequence>
<protein>
    <submittedName>
        <fullName evidence="2">Nucleoside-diphosphate-sugar epimerases</fullName>
    </submittedName>
</protein>
<evidence type="ECO:0000259" key="1">
    <source>
        <dbReference type="Pfam" id="PF13460"/>
    </source>
</evidence>
<evidence type="ECO:0000313" key="2">
    <source>
        <dbReference type="EMBL" id="VAX06981.1"/>
    </source>
</evidence>
<proteinExistence type="predicted"/>